<name>X1RHA7_9ZZZZ</name>
<protein>
    <submittedName>
        <fullName evidence="1">Uncharacterized protein</fullName>
    </submittedName>
</protein>
<comment type="caution">
    <text evidence="1">The sequence shown here is derived from an EMBL/GenBank/DDBJ whole genome shotgun (WGS) entry which is preliminary data.</text>
</comment>
<feature type="non-terminal residue" evidence="1">
    <location>
        <position position="1"/>
    </location>
</feature>
<reference evidence="1" key="1">
    <citation type="journal article" date="2014" name="Front. Microbiol.">
        <title>High frequency of phylogenetically diverse reductive dehalogenase-homologous genes in deep subseafloor sedimentary metagenomes.</title>
        <authorList>
            <person name="Kawai M."/>
            <person name="Futagami T."/>
            <person name="Toyoda A."/>
            <person name="Takaki Y."/>
            <person name="Nishi S."/>
            <person name="Hori S."/>
            <person name="Arai W."/>
            <person name="Tsubouchi T."/>
            <person name="Morono Y."/>
            <person name="Uchiyama I."/>
            <person name="Ito T."/>
            <person name="Fujiyama A."/>
            <person name="Inagaki F."/>
            <person name="Takami H."/>
        </authorList>
    </citation>
    <scope>NUCLEOTIDE SEQUENCE</scope>
    <source>
        <strain evidence="1">Expedition CK06-06</strain>
    </source>
</reference>
<dbReference type="AlphaFoldDB" id="X1RHA7"/>
<dbReference type="EMBL" id="BARW01008084">
    <property type="protein sequence ID" value="GAI80137.1"/>
    <property type="molecule type" value="Genomic_DNA"/>
</dbReference>
<evidence type="ECO:0000313" key="1">
    <source>
        <dbReference type="EMBL" id="GAI80137.1"/>
    </source>
</evidence>
<accession>X1RHA7</accession>
<sequence length="46" mass="4986">VIFIAIKSCHNVGYNINTIPLIAKGSNMPIDLTILLVSSNLNLFSL</sequence>
<gene>
    <name evidence="1" type="ORF">S12H4_16677</name>
</gene>
<proteinExistence type="predicted"/>
<organism evidence="1">
    <name type="scientific">marine sediment metagenome</name>
    <dbReference type="NCBI Taxonomy" id="412755"/>
    <lineage>
        <taxon>unclassified sequences</taxon>
        <taxon>metagenomes</taxon>
        <taxon>ecological metagenomes</taxon>
    </lineage>
</organism>